<name>A0A0F6SF05_9BACT</name>
<evidence type="ECO:0000313" key="1">
    <source>
        <dbReference type="EMBL" id="AKF06104.1"/>
    </source>
</evidence>
<dbReference type="Proteomes" id="UP000034883">
    <property type="component" value="Chromosome"/>
</dbReference>
<keyword evidence="2" id="KW-1185">Reference proteome</keyword>
<dbReference type="KEGG" id="samy:DB32_003253"/>
<dbReference type="RefSeq" id="WP_157069081.1">
    <property type="nucleotide sequence ID" value="NZ_CP011125.1"/>
</dbReference>
<dbReference type="OrthoDB" id="6802137at2"/>
<organism evidence="1 2">
    <name type="scientific">Sandaracinus amylolyticus</name>
    <dbReference type="NCBI Taxonomy" id="927083"/>
    <lineage>
        <taxon>Bacteria</taxon>
        <taxon>Pseudomonadati</taxon>
        <taxon>Myxococcota</taxon>
        <taxon>Polyangia</taxon>
        <taxon>Polyangiales</taxon>
        <taxon>Sandaracinaceae</taxon>
        <taxon>Sandaracinus</taxon>
    </lineage>
</organism>
<accession>A0A0F6SF05</accession>
<evidence type="ECO:0008006" key="3">
    <source>
        <dbReference type="Google" id="ProtNLM"/>
    </source>
</evidence>
<dbReference type="AlphaFoldDB" id="A0A0F6SF05"/>
<evidence type="ECO:0000313" key="2">
    <source>
        <dbReference type="Proteomes" id="UP000034883"/>
    </source>
</evidence>
<dbReference type="NCBIfam" id="TIGR04474">
    <property type="entry name" value="tcm_partner"/>
    <property type="match status" value="1"/>
</dbReference>
<proteinExistence type="predicted"/>
<reference evidence="1 2" key="1">
    <citation type="submission" date="2015-03" db="EMBL/GenBank/DDBJ databases">
        <title>Genome assembly of Sandaracinus amylolyticus DSM 53668.</title>
        <authorList>
            <person name="Sharma G."/>
            <person name="Subramanian S."/>
        </authorList>
    </citation>
    <scope>NUCLEOTIDE SEQUENCE [LARGE SCALE GENOMIC DNA]</scope>
    <source>
        <strain evidence="1 2">DSM 53668</strain>
    </source>
</reference>
<dbReference type="STRING" id="927083.DB32_003253"/>
<dbReference type="InterPro" id="IPR031009">
    <property type="entry name" value="Tcm_partner"/>
</dbReference>
<gene>
    <name evidence="1" type="ORF">DB32_003253</name>
</gene>
<dbReference type="EMBL" id="CP011125">
    <property type="protein sequence ID" value="AKF06104.1"/>
    <property type="molecule type" value="Genomic_DNA"/>
</dbReference>
<sequence length="391" mass="44563">MNDRTHFEDYRPQTAAKHSILEKYIFAFFNIVKNSAVGEAPKNLVYVDGFAGRGTYDNGDGTVSPGSPLRALERIASHRDLAAKVSTIFIEKNKANYNDLTQELARFYAGHPHIREPQHSNGTFAETMTTMLDEIEAKPDHTIAPAFIFVDPCGVDGVDFKVIERILKAQRQSEFFIFFNIDGVRRLLGAADHIKMRTLTMLLGSEVRAKQLSEQFAALDVPEKREEAVIAYYESLLTSETPAKYVVPFRIEFEGRRATSHYLIHAAQHRRGFAIMKDVMWNVGQTAEGKGGLEFVQSGMRMLFTPQWDSIKRSVLEELKTGPQIVSYFYNDLPERPDNRLARPAYRNALLELESERKIVVLDKDGRTPKPNRPKRHGRITLGENYWVRLP</sequence>
<protein>
    <recommendedName>
        <fullName evidence="3">Three-Cys-motif partner protein TcmP</fullName>
    </recommendedName>
</protein>